<accession>X1MLW0</accession>
<dbReference type="InterPro" id="IPR038071">
    <property type="entry name" value="UROD/MetE-like_sf"/>
</dbReference>
<evidence type="ECO:0000313" key="2">
    <source>
        <dbReference type="EMBL" id="GAI07364.1"/>
    </source>
</evidence>
<feature type="domain" description="Uroporphyrinogen decarboxylase (URO-D)" evidence="1">
    <location>
        <begin position="2"/>
        <end position="77"/>
    </location>
</feature>
<evidence type="ECO:0000259" key="1">
    <source>
        <dbReference type="Pfam" id="PF01208"/>
    </source>
</evidence>
<sequence length="82" mass="9005">HIKEVKKHLAGKACILGNIDCRYLLPFGTEEEVERVTKETIEKVAPGGGYIISSSNSIHPGCKPENYTAMVNAAHKYGVYND</sequence>
<dbReference type="InterPro" id="IPR052024">
    <property type="entry name" value="Methanogen_methyltrans"/>
</dbReference>
<name>X1MLW0_9ZZZZ</name>
<dbReference type="SUPFAM" id="SSF51726">
    <property type="entry name" value="UROD/MetE-like"/>
    <property type="match status" value="1"/>
</dbReference>
<reference evidence="2" key="1">
    <citation type="journal article" date="2014" name="Front. Microbiol.">
        <title>High frequency of phylogenetically diverse reductive dehalogenase-homologous genes in deep subseafloor sedimentary metagenomes.</title>
        <authorList>
            <person name="Kawai M."/>
            <person name="Futagami T."/>
            <person name="Toyoda A."/>
            <person name="Takaki Y."/>
            <person name="Nishi S."/>
            <person name="Hori S."/>
            <person name="Arai W."/>
            <person name="Tsubouchi T."/>
            <person name="Morono Y."/>
            <person name="Uchiyama I."/>
            <person name="Ito T."/>
            <person name="Fujiyama A."/>
            <person name="Inagaki F."/>
            <person name="Takami H."/>
        </authorList>
    </citation>
    <scope>NUCLEOTIDE SEQUENCE</scope>
    <source>
        <strain evidence="2">Expedition CK06-06</strain>
    </source>
</reference>
<dbReference type="Pfam" id="PF01208">
    <property type="entry name" value="URO-D"/>
    <property type="match status" value="1"/>
</dbReference>
<comment type="caution">
    <text evidence="2">The sequence shown here is derived from an EMBL/GenBank/DDBJ whole genome shotgun (WGS) entry which is preliminary data.</text>
</comment>
<dbReference type="EMBL" id="BARV01011390">
    <property type="protein sequence ID" value="GAI07364.1"/>
    <property type="molecule type" value="Genomic_DNA"/>
</dbReference>
<dbReference type="GO" id="GO:0006779">
    <property type="term" value="P:porphyrin-containing compound biosynthetic process"/>
    <property type="evidence" value="ECO:0007669"/>
    <property type="project" value="InterPro"/>
</dbReference>
<dbReference type="InterPro" id="IPR000257">
    <property type="entry name" value="Uroporphyrinogen_deCOase"/>
</dbReference>
<dbReference type="Gene3D" id="3.20.20.210">
    <property type="match status" value="1"/>
</dbReference>
<feature type="non-terminal residue" evidence="2">
    <location>
        <position position="1"/>
    </location>
</feature>
<dbReference type="AlphaFoldDB" id="X1MLW0"/>
<dbReference type="GO" id="GO:0004853">
    <property type="term" value="F:uroporphyrinogen decarboxylase activity"/>
    <property type="evidence" value="ECO:0007669"/>
    <property type="project" value="InterPro"/>
</dbReference>
<gene>
    <name evidence="2" type="ORF">S06H3_21626</name>
</gene>
<dbReference type="PANTHER" id="PTHR47099">
    <property type="entry name" value="METHYLCOBAMIDE:COM METHYLTRANSFERASE MTBA"/>
    <property type="match status" value="1"/>
</dbReference>
<proteinExistence type="predicted"/>
<organism evidence="2">
    <name type="scientific">marine sediment metagenome</name>
    <dbReference type="NCBI Taxonomy" id="412755"/>
    <lineage>
        <taxon>unclassified sequences</taxon>
        <taxon>metagenomes</taxon>
        <taxon>ecological metagenomes</taxon>
    </lineage>
</organism>
<dbReference type="PANTHER" id="PTHR47099:SF1">
    <property type="entry name" value="METHYLCOBAMIDE:COM METHYLTRANSFERASE MTBA"/>
    <property type="match status" value="1"/>
</dbReference>
<protein>
    <recommendedName>
        <fullName evidence="1">Uroporphyrinogen decarboxylase (URO-D) domain-containing protein</fullName>
    </recommendedName>
</protein>